<organism evidence="1 2">
    <name type="scientific">Potamilus streckersoni</name>
    <dbReference type="NCBI Taxonomy" id="2493646"/>
    <lineage>
        <taxon>Eukaryota</taxon>
        <taxon>Metazoa</taxon>
        <taxon>Spiralia</taxon>
        <taxon>Lophotrochozoa</taxon>
        <taxon>Mollusca</taxon>
        <taxon>Bivalvia</taxon>
        <taxon>Autobranchia</taxon>
        <taxon>Heteroconchia</taxon>
        <taxon>Palaeoheterodonta</taxon>
        <taxon>Unionida</taxon>
        <taxon>Unionoidea</taxon>
        <taxon>Unionidae</taxon>
        <taxon>Ambleminae</taxon>
        <taxon>Lampsilini</taxon>
        <taxon>Potamilus</taxon>
    </lineage>
</organism>
<protein>
    <submittedName>
        <fullName evidence="1">Uncharacterized protein</fullName>
    </submittedName>
</protein>
<evidence type="ECO:0000313" key="1">
    <source>
        <dbReference type="EMBL" id="KAK3582114.1"/>
    </source>
</evidence>
<comment type="caution">
    <text evidence="1">The sequence shown here is derived from an EMBL/GenBank/DDBJ whole genome shotgun (WGS) entry which is preliminary data.</text>
</comment>
<proteinExistence type="predicted"/>
<dbReference type="EMBL" id="JAEAOA010000595">
    <property type="protein sequence ID" value="KAK3582114.1"/>
    <property type="molecule type" value="Genomic_DNA"/>
</dbReference>
<dbReference type="Proteomes" id="UP001195483">
    <property type="component" value="Unassembled WGS sequence"/>
</dbReference>
<sequence>MDFPIQKFKAGQIIGHHWKGPTNWYPLGKVNRQNGAYANPDTSGTQFDANIDLTQPRVTAFGETMTQLVGLLDTQGTTQRNTINTNRPESVYIKVYPYVGKDGAIDITSKLKSETVAFRKRMCQAYPYPLLKNPVKELATAKMEDKRHRNFKSN</sequence>
<accession>A0AAE0RYU9</accession>
<reference evidence="1" key="2">
    <citation type="journal article" date="2021" name="Genome Biol. Evol.">
        <title>Developing a high-quality reference genome for a parasitic bivalve with doubly uniparental inheritance (Bivalvia: Unionida).</title>
        <authorList>
            <person name="Smith C.H."/>
        </authorList>
    </citation>
    <scope>NUCLEOTIDE SEQUENCE</scope>
    <source>
        <strain evidence="1">CHS0354</strain>
        <tissue evidence="1">Mantle</tissue>
    </source>
</reference>
<reference evidence="1" key="1">
    <citation type="journal article" date="2021" name="Genome Biol. Evol.">
        <title>A High-Quality Reference Genome for a Parasitic Bivalve with Doubly Uniparental Inheritance (Bivalvia: Unionida).</title>
        <authorList>
            <person name="Smith C.H."/>
        </authorList>
    </citation>
    <scope>NUCLEOTIDE SEQUENCE</scope>
    <source>
        <strain evidence="1">CHS0354</strain>
    </source>
</reference>
<evidence type="ECO:0000313" key="2">
    <source>
        <dbReference type="Proteomes" id="UP001195483"/>
    </source>
</evidence>
<dbReference type="AlphaFoldDB" id="A0AAE0RYU9"/>
<reference evidence="1" key="3">
    <citation type="submission" date="2023-05" db="EMBL/GenBank/DDBJ databases">
        <authorList>
            <person name="Smith C.H."/>
        </authorList>
    </citation>
    <scope>NUCLEOTIDE SEQUENCE</scope>
    <source>
        <strain evidence="1">CHS0354</strain>
        <tissue evidence="1">Mantle</tissue>
    </source>
</reference>
<gene>
    <name evidence="1" type="ORF">CHS0354_009173</name>
</gene>
<name>A0AAE0RYU9_9BIVA</name>
<keyword evidence="2" id="KW-1185">Reference proteome</keyword>